<evidence type="ECO:0000313" key="2">
    <source>
        <dbReference type="Proteomes" id="UP001157502"/>
    </source>
</evidence>
<sequence length="80" mass="8348">MEDATGDRKSSESEQHPKGGNTGTQCHGNQTHPHPNVFPVPTRQHGSLDVTGSPAGSTLGRRDDTVSGSLLSQSKCHSGV</sequence>
<name>A0ACC2FIJ4_DALPE</name>
<dbReference type="EMBL" id="CM055754">
    <property type="protein sequence ID" value="KAJ7991153.1"/>
    <property type="molecule type" value="Genomic_DNA"/>
</dbReference>
<comment type="caution">
    <text evidence="1">The sequence shown here is derived from an EMBL/GenBank/DDBJ whole genome shotgun (WGS) entry which is preliminary data.</text>
</comment>
<accession>A0ACC2FIJ4</accession>
<organism evidence="1 2">
    <name type="scientific">Dallia pectoralis</name>
    <name type="common">Alaska blackfish</name>
    <dbReference type="NCBI Taxonomy" id="75939"/>
    <lineage>
        <taxon>Eukaryota</taxon>
        <taxon>Metazoa</taxon>
        <taxon>Chordata</taxon>
        <taxon>Craniata</taxon>
        <taxon>Vertebrata</taxon>
        <taxon>Euteleostomi</taxon>
        <taxon>Actinopterygii</taxon>
        <taxon>Neopterygii</taxon>
        <taxon>Teleostei</taxon>
        <taxon>Protacanthopterygii</taxon>
        <taxon>Esociformes</taxon>
        <taxon>Umbridae</taxon>
        <taxon>Dallia</taxon>
    </lineage>
</organism>
<proteinExistence type="predicted"/>
<keyword evidence="2" id="KW-1185">Reference proteome</keyword>
<dbReference type="Proteomes" id="UP001157502">
    <property type="component" value="Chromosome 27"/>
</dbReference>
<protein>
    <submittedName>
        <fullName evidence="1">Uncharacterized protein</fullName>
    </submittedName>
</protein>
<evidence type="ECO:0000313" key="1">
    <source>
        <dbReference type="EMBL" id="KAJ7991153.1"/>
    </source>
</evidence>
<gene>
    <name evidence="1" type="ORF">DPEC_G00294300</name>
</gene>
<reference evidence="1" key="1">
    <citation type="submission" date="2021-05" db="EMBL/GenBank/DDBJ databases">
        <authorList>
            <person name="Pan Q."/>
            <person name="Jouanno E."/>
            <person name="Zahm M."/>
            <person name="Klopp C."/>
            <person name="Cabau C."/>
            <person name="Louis A."/>
            <person name="Berthelot C."/>
            <person name="Parey E."/>
            <person name="Roest Crollius H."/>
            <person name="Montfort J."/>
            <person name="Robinson-Rechavi M."/>
            <person name="Bouchez O."/>
            <person name="Lampietro C."/>
            <person name="Lopez Roques C."/>
            <person name="Donnadieu C."/>
            <person name="Postlethwait J."/>
            <person name="Bobe J."/>
            <person name="Dillon D."/>
            <person name="Chandos A."/>
            <person name="von Hippel F."/>
            <person name="Guiguen Y."/>
        </authorList>
    </citation>
    <scope>NUCLEOTIDE SEQUENCE</scope>
    <source>
        <strain evidence="1">YG-Jan2019</strain>
    </source>
</reference>